<dbReference type="RefSeq" id="WP_156110780.1">
    <property type="nucleotide sequence ID" value="NZ_LANQ01000001.1"/>
</dbReference>
<dbReference type="PATRIC" id="fig|1359196.3.peg.965"/>
<evidence type="ECO:0000313" key="1">
    <source>
        <dbReference type="EMBL" id="KJV58606.1"/>
    </source>
</evidence>
<dbReference type="AlphaFoldDB" id="A0A0F3MSI1"/>
<dbReference type="EMBL" id="LANQ01000001">
    <property type="protein sequence ID" value="KJV58606.1"/>
    <property type="molecule type" value="Genomic_DNA"/>
</dbReference>
<comment type="caution">
    <text evidence="1">The sequence shown here is derived from an EMBL/GenBank/DDBJ whole genome shotgun (WGS) entry which is preliminary data.</text>
</comment>
<dbReference type="Proteomes" id="UP000033475">
    <property type="component" value="Unassembled WGS sequence"/>
</dbReference>
<sequence>MSSKDLKATLEMVSNLSSVSTKKLKVINKATLPKSLHSSILNLEYIA</sequence>
<organism evidence="1 2">
    <name type="scientific">Rickettsia felis str. Pedreira</name>
    <dbReference type="NCBI Taxonomy" id="1359196"/>
    <lineage>
        <taxon>Bacteria</taxon>
        <taxon>Pseudomonadati</taxon>
        <taxon>Pseudomonadota</taxon>
        <taxon>Alphaproteobacteria</taxon>
        <taxon>Rickettsiales</taxon>
        <taxon>Rickettsiaceae</taxon>
        <taxon>Rickettsieae</taxon>
        <taxon>Rickettsia</taxon>
        <taxon>spotted fever group</taxon>
    </lineage>
</organism>
<evidence type="ECO:0000313" key="2">
    <source>
        <dbReference type="Proteomes" id="UP000033475"/>
    </source>
</evidence>
<name>A0A0F3MSI1_RICFI</name>
<gene>
    <name evidence="1" type="ORF">RFEPED_0996</name>
</gene>
<reference evidence="1 2" key="1">
    <citation type="submission" date="2015-01" db="EMBL/GenBank/DDBJ databases">
        <title>Genome Sequencing of Rickettsiales.</title>
        <authorList>
            <person name="Daugherty S.C."/>
            <person name="Su Q."/>
            <person name="Abolude K."/>
            <person name="Beier-Sexton M."/>
            <person name="Carlyon J.A."/>
            <person name="Carter R."/>
            <person name="Day N.P."/>
            <person name="Dumler S.J."/>
            <person name="Dyachenko V."/>
            <person name="Godinez A."/>
            <person name="Kurtti T.J."/>
            <person name="Lichay M."/>
            <person name="Mullins K.E."/>
            <person name="Ott S."/>
            <person name="Pappas-Brown V."/>
            <person name="Paris D.H."/>
            <person name="Patel P."/>
            <person name="Richards A.L."/>
            <person name="Sadzewicz L."/>
            <person name="Sears K."/>
            <person name="Seidman D."/>
            <person name="Sengamalay N."/>
            <person name="Stenos J."/>
            <person name="Tallon L.J."/>
            <person name="Vincent G."/>
            <person name="Fraser C.M."/>
            <person name="Munderloh U."/>
            <person name="Dunning-Hotopp J.C."/>
        </authorList>
    </citation>
    <scope>NUCLEOTIDE SEQUENCE [LARGE SCALE GENOMIC DNA]</scope>
    <source>
        <strain evidence="1 2">Pedreira</strain>
    </source>
</reference>
<proteinExistence type="predicted"/>
<accession>A0A0F3MSI1</accession>
<protein>
    <submittedName>
        <fullName evidence="1">Uncharacterized protein</fullName>
    </submittedName>
</protein>